<organism evidence="1 2">
    <name type="scientific">Bifidobacterium canis</name>
    <dbReference type="NCBI Taxonomy" id="2610880"/>
    <lineage>
        <taxon>Bacteria</taxon>
        <taxon>Bacillati</taxon>
        <taxon>Actinomycetota</taxon>
        <taxon>Actinomycetes</taxon>
        <taxon>Bifidobacteriales</taxon>
        <taxon>Bifidobacteriaceae</taxon>
        <taxon>Bifidobacterium</taxon>
    </lineage>
</organism>
<comment type="caution">
    <text evidence="1">The sequence shown here is derived from an EMBL/GenBank/DDBJ whole genome shotgun (WGS) entry which is preliminary data.</text>
</comment>
<evidence type="ECO:0000313" key="1">
    <source>
        <dbReference type="EMBL" id="MUH60080.1"/>
    </source>
</evidence>
<dbReference type="EMBL" id="WNLP01000007">
    <property type="protein sequence ID" value="MUH60080.1"/>
    <property type="molecule type" value="Genomic_DNA"/>
</dbReference>
<gene>
    <name evidence="1" type="ORF">GSD1FS_1431</name>
</gene>
<dbReference type="AlphaFoldDB" id="A0A7K1J6K1"/>
<accession>A0A7K1J6K1</accession>
<reference evidence="1 2" key="1">
    <citation type="submission" date="2019-09" db="EMBL/GenBank/DDBJ databases">
        <title>Bifidobacterium canis sp. nov., isolated from the digestive tract of German Shepherd dog puppy.</title>
        <authorList>
            <person name="Bunesova V."/>
        </authorList>
    </citation>
    <scope>NUCLEOTIDE SEQUENCE [LARGE SCALE GENOMIC DNA]</scope>
    <source>
        <strain evidence="1 2">GSD1FS</strain>
    </source>
</reference>
<sequence length="66" mass="7762">MYALRRNHYFSTKTNFKYLALQEFYIPSSKMRENNDGATYLTAYFRGFMAEAKQIAGVNICARCFQ</sequence>
<evidence type="ECO:0000313" key="2">
    <source>
        <dbReference type="Proteomes" id="UP000487882"/>
    </source>
</evidence>
<proteinExistence type="predicted"/>
<keyword evidence="2" id="KW-1185">Reference proteome</keyword>
<dbReference type="Proteomes" id="UP000487882">
    <property type="component" value="Unassembled WGS sequence"/>
</dbReference>
<protein>
    <submittedName>
        <fullName evidence="1">Uncharacterized protein</fullName>
    </submittedName>
</protein>
<name>A0A7K1J6K1_9BIFI</name>